<keyword evidence="2 8" id="KW-1134">Transmembrane beta strand</keyword>
<dbReference type="InterPro" id="IPR039910">
    <property type="entry name" value="D15-like"/>
</dbReference>
<dbReference type="Proteomes" id="UP000190135">
    <property type="component" value="Unassembled WGS sequence"/>
</dbReference>
<proteinExistence type="inferred from homology"/>
<feature type="domain" description="POTRA" evidence="10">
    <location>
        <begin position="360"/>
        <end position="433"/>
    </location>
</feature>
<dbReference type="RefSeq" id="WP_078709851.1">
    <property type="nucleotide sequence ID" value="NZ_FUXL01000016.1"/>
</dbReference>
<evidence type="ECO:0000256" key="8">
    <source>
        <dbReference type="HAMAP-Rule" id="MF_01430"/>
    </source>
</evidence>
<keyword evidence="12" id="KW-1185">Reference proteome</keyword>
<keyword evidence="6 8" id="KW-0472">Membrane</keyword>
<keyword evidence="3 8" id="KW-0812">Transmembrane</keyword>
<dbReference type="Gene3D" id="3.10.20.310">
    <property type="entry name" value="membrane protein fhac"/>
    <property type="match status" value="5"/>
</dbReference>
<dbReference type="STRING" id="1365950.SAMN05428963_11650"/>
<dbReference type="Pfam" id="PF07244">
    <property type="entry name" value="POTRA"/>
    <property type="match status" value="5"/>
</dbReference>
<dbReference type="AlphaFoldDB" id="A0A1T4SZN9"/>
<name>A0A1T4SZN9_9HYPH</name>
<protein>
    <recommendedName>
        <fullName evidence="8 9">Outer membrane protein assembly factor BamA</fullName>
    </recommendedName>
</protein>
<evidence type="ECO:0000313" key="12">
    <source>
        <dbReference type="Proteomes" id="UP000190135"/>
    </source>
</evidence>
<feature type="chain" id="PRO_5013408431" description="Outer membrane protein assembly factor BamA" evidence="8">
    <location>
        <begin position="23"/>
        <end position="812"/>
    </location>
</feature>
<evidence type="ECO:0000256" key="2">
    <source>
        <dbReference type="ARBA" id="ARBA00022452"/>
    </source>
</evidence>
<dbReference type="PROSITE" id="PS51779">
    <property type="entry name" value="POTRA"/>
    <property type="match status" value="4"/>
</dbReference>
<dbReference type="PIRSF" id="PIRSF006076">
    <property type="entry name" value="OM_assembly_OMP85"/>
    <property type="match status" value="1"/>
</dbReference>
<dbReference type="Pfam" id="PF01103">
    <property type="entry name" value="Omp85"/>
    <property type="match status" value="1"/>
</dbReference>
<accession>A0A1T4SZN9</accession>
<dbReference type="Gene3D" id="2.40.160.50">
    <property type="entry name" value="membrane protein fhac: a member of the omp85/tpsb transporter family"/>
    <property type="match status" value="1"/>
</dbReference>
<feature type="domain" description="POTRA" evidence="10">
    <location>
        <begin position="187"/>
        <end position="275"/>
    </location>
</feature>
<gene>
    <name evidence="8" type="primary">bamA</name>
    <name evidence="11" type="ORF">SAMN05428963_11650</name>
</gene>
<sequence length="812" mass="88416" precursor="true">MTAGSKLLQSLSVVALSTTILAVTSVGATISLTTPAAAAVVQRIDVRGNERVEADTIRSFSSIQTGQNINDAQIDAAVTRLFSTGLFSDVRISQSGGTLVIQVSENQIVNQVLFQGNSKIKDAQLEATVQTTPRGAFSEQTVNADVDAIRQAYAKIGRSDAVVTYRAVPVEGKRVNVVFDIQEGDRTKIETISFVGNKAFGDRRLKEVISLRESSLLSFISRDDVYDEDRLHADEEALRRFYYNHGYADFRIVSSVADLDESKNQYFVTFTVDEGERYAFGNVTIDSAIPGVDSKSLESELKTQPGDVYSAKRVEDTLVNLTNRVAEQGYAFAQVTPRGDRDFTNHTIAVDYVIDQGPRAYIERIDIRGNTKTRDYVVRREFDVSEGDAFNQVLVQRAKQRLENLGFFDTVSISTAPGTEPDKVIVIVDLKEKPTGELSVGGGYTTGSEGSGPVAEVGVTERNFLGRGQFIKVSAGFGVDTQTYNLSFTEPYFLGRRLAAGFDIYQTKNTKGSYDIERTGGDIRLAAPLTEDLTFQVAYNYKQEKFGDGNGVNYDENDVALGYVSSCGHPNGPNGQGTRGYKAPPFTDSEIINQAICDSPYITSSVSYSLVYNTLDSMKNPREGIYAQAGQEFAGLGGDAQYMKSTARASYFKTISEEGDIIGQLSGGAGNVTAIGGDLRVFDNFFKGQDIVRGFDSKGLGPRQRSFGDDYEAIGGTNYVNASIEATFPMPLVSRDFGLRGAVFADAGSLWGSEYDNEPGVVGTDFALRSSAGVGVIWASPFGPLRVNYAFPIMKEDHDETEEFSFGLSTKF</sequence>
<keyword evidence="5 8" id="KW-0677">Repeat</keyword>
<organism evidence="11 12">
    <name type="scientific">Consotaella salsifontis</name>
    <dbReference type="NCBI Taxonomy" id="1365950"/>
    <lineage>
        <taxon>Bacteria</taxon>
        <taxon>Pseudomonadati</taxon>
        <taxon>Pseudomonadota</taxon>
        <taxon>Alphaproteobacteria</taxon>
        <taxon>Hyphomicrobiales</taxon>
        <taxon>Aurantimonadaceae</taxon>
        <taxon>Consotaella</taxon>
    </lineage>
</organism>
<evidence type="ECO:0000256" key="4">
    <source>
        <dbReference type="ARBA" id="ARBA00022729"/>
    </source>
</evidence>
<evidence type="ECO:0000256" key="5">
    <source>
        <dbReference type="ARBA" id="ARBA00022737"/>
    </source>
</evidence>
<comment type="subcellular location">
    <subcellularLocation>
        <location evidence="8">Cell outer membrane</location>
    </subcellularLocation>
    <subcellularLocation>
        <location evidence="1">Membrane</location>
    </subcellularLocation>
</comment>
<dbReference type="InterPro" id="IPR023707">
    <property type="entry name" value="OM_assembly_BamA"/>
</dbReference>
<feature type="domain" description="POTRA" evidence="10">
    <location>
        <begin position="107"/>
        <end position="184"/>
    </location>
</feature>
<dbReference type="EMBL" id="FUXL01000016">
    <property type="protein sequence ID" value="SKA33637.1"/>
    <property type="molecule type" value="Genomic_DNA"/>
</dbReference>
<keyword evidence="4 8" id="KW-0732">Signal</keyword>
<dbReference type="InterPro" id="IPR000184">
    <property type="entry name" value="Bac_surfAg_D15"/>
</dbReference>
<dbReference type="PANTHER" id="PTHR12815:SF23">
    <property type="entry name" value="OUTER MEMBRANE PROTEIN ASSEMBLY FACTOR BAMA"/>
    <property type="match status" value="1"/>
</dbReference>
<dbReference type="InterPro" id="IPR034746">
    <property type="entry name" value="POTRA"/>
</dbReference>
<evidence type="ECO:0000256" key="7">
    <source>
        <dbReference type="ARBA" id="ARBA00023237"/>
    </source>
</evidence>
<evidence type="ECO:0000256" key="1">
    <source>
        <dbReference type="ARBA" id="ARBA00004370"/>
    </source>
</evidence>
<dbReference type="InterPro" id="IPR010827">
    <property type="entry name" value="BamA/TamA_POTRA"/>
</dbReference>
<evidence type="ECO:0000313" key="11">
    <source>
        <dbReference type="EMBL" id="SKA33637.1"/>
    </source>
</evidence>
<comment type="similarity">
    <text evidence="8">Belongs to the BamA family.</text>
</comment>
<feature type="signal peptide" evidence="8">
    <location>
        <begin position="1"/>
        <end position="22"/>
    </location>
</feature>
<dbReference type="GO" id="GO:0043165">
    <property type="term" value="P:Gram-negative-bacterium-type cell outer membrane assembly"/>
    <property type="evidence" value="ECO:0007669"/>
    <property type="project" value="UniProtKB-UniRule"/>
</dbReference>
<reference evidence="11 12" key="1">
    <citation type="submission" date="2017-02" db="EMBL/GenBank/DDBJ databases">
        <authorList>
            <person name="Peterson S.W."/>
        </authorList>
    </citation>
    <scope>NUCLEOTIDE SEQUENCE [LARGE SCALE GENOMIC DNA]</scope>
    <source>
        <strain evidence="11 12">USBA 369</strain>
    </source>
</reference>
<feature type="domain" description="POTRA" evidence="10">
    <location>
        <begin position="39"/>
        <end position="106"/>
    </location>
</feature>
<evidence type="ECO:0000256" key="6">
    <source>
        <dbReference type="ARBA" id="ARBA00023136"/>
    </source>
</evidence>
<dbReference type="GO" id="GO:0051205">
    <property type="term" value="P:protein insertion into membrane"/>
    <property type="evidence" value="ECO:0007669"/>
    <property type="project" value="UniProtKB-UniRule"/>
</dbReference>
<dbReference type="HAMAP" id="MF_01430">
    <property type="entry name" value="OM_assembly_BamA"/>
    <property type="match status" value="1"/>
</dbReference>
<dbReference type="PANTHER" id="PTHR12815">
    <property type="entry name" value="SORTING AND ASSEMBLY MACHINERY SAMM50 PROTEIN FAMILY MEMBER"/>
    <property type="match status" value="1"/>
</dbReference>
<evidence type="ECO:0000259" key="10">
    <source>
        <dbReference type="PROSITE" id="PS51779"/>
    </source>
</evidence>
<comment type="function">
    <text evidence="8">Part of the outer membrane protein assembly complex, which is involved in assembly and insertion of beta-barrel proteins into the outer membrane.</text>
</comment>
<comment type="subunit">
    <text evidence="8">Part of the Bam complex.</text>
</comment>
<evidence type="ECO:0000256" key="3">
    <source>
        <dbReference type="ARBA" id="ARBA00022692"/>
    </source>
</evidence>
<dbReference type="OrthoDB" id="9803054at2"/>
<evidence type="ECO:0000256" key="9">
    <source>
        <dbReference type="NCBIfam" id="TIGR03303"/>
    </source>
</evidence>
<dbReference type="GO" id="GO:0009279">
    <property type="term" value="C:cell outer membrane"/>
    <property type="evidence" value="ECO:0007669"/>
    <property type="project" value="UniProtKB-SubCell"/>
</dbReference>
<keyword evidence="7 8" id="KW-0998">Cell outer membrane</keyword>
<dbReference type="NCBIfam" id="TIGR03303">
    <property type="entry name" value="OM_YaeT"/>
    <property type="match status" value="1"/>
</dbReference>